<evidence type="ECO:0000256" key="2">
    <source>
        <dbReference type="SAM" id="MobiDB-lite"/>
    </source>
</evidence>
<organism evidence="3 4">
    <name type="scientific">Lasius platythorax</name>
    <dbReference type="NCBI Taxonomy" id="488582"/>
    <lineage>
        <taxon>Eukaryota</taxon>
        <taxon>Metazoa</taxon>
        <taxon>Ecdysozoa</taxon>
        <taxon>Arthropoda</taxon>
        <taxon>Hexapoda</taxon>
        <taxon>Insecta</taxon>
        <taxon>Pterygota</taxon>
        <taxon>Neoptera</taxon>
        <taxon>Endopterygota</taxon>
        <taxon>Hymenoptera</taxon>
        <taxon>Apocrita</taxon>
        <taxon>Aculeata</taxon>
        <taxon>Formicoidea</taxon>
        <taxon>Formicidae</taxon>
        <taxon>Formicinae</taxon>
        <taxon>Lasius</taxon>
        <taxon>Lasius</taxon>
    </lineage>
</organism>
<keyword evidence="4" id="KW-1185">Reference proteome</keyword>
<proteinExistence type="predicted"/>
<name>A0AAV2MX85_9HYME</name>
<evidence type="ECO:0000313" key="3">
    <source>
        <dbReference type="EMBL" id="CAL1671679.1"/>
    </source>
</evidence>
<reference evidence="3" key="1">
    <citation type="submission" date="2024-04" db="EMBL/GenBank/DDBJ databases">
        <authorList>
            <consortium name="Molecular Ecology Group"/>
        </authorList>
    </citation>
    <scope>NUCLEOTIDE SEQUENCE</scope>
</reference>
<gene>
    <name evidence="3" type="ORF">LPLAT_LOCUS5110</name>
</gene>
<feature type="coiled-coil region" evidence="1">
    <location>
        <begin position="3"/>
        <end position="51"/>
    </location>
</feature>
<sequence length="92" mass="10928">MKLREAQATLRIAKGQVEDAKRRMEGLRLQIEQIDREERRVELKYQLQEEDRRLIYLICNETEAERKLEELRRGVDPESPDELLKSDSSISS</sequence>
<feature type="region of interest" description="Disordered" evidence="2">
    <location>
        <begin position="68"/>
        <end position="92"/>
    </location>
</feature>
<evidence type="ECO:0000313" key="4">
    <source>
        <dbReference type="Proteomes" id="UP001497644"/>
    </source>
</evidence>
<protein>
    <submittedName>
        <fullName evidence="3">Uncharacterized protein</fullName>
    </submittedName>
</protein>
<keyword evidence="1" id="KW-0175">Coiled coil</keyword>
<comment type="caution">
    <text evidence="3">The sequence shown here is derived from an EMBL/GenBank/DDBJ whole genome shotgun (WGS) entry which is preliminary data.</text>
</comment>
<accession>A0AAV2MX85</accession>
<dbReference type="AlphaFoldDB" id="A0AAV2MX85"/>
<dbReference type="Proteomes" id="UP001497644">
    <property type="component" value="Unassembled WGS sequence"/>
</dbReference>
<dbReference type="EMBL" id="CAXIPU020000419">
    <property type="protein sequence ID" value="CAL1671679.1"/>
    <property type="molecule type" value="Genomic_DNA"/>
</dbReference>
<evidence type="ECO:0000256" key="1">
    <source>
        <dbReference type="SAM" id="Coils"/>
    </source>
</evidence>